<name>A0A418XXV9_9BURK</name>
<dbReference type="Proteomes" id="UP000284006">
    <property type="component" value="Unassembled WGS sequence"/>
</dbReference>
<organism evidence="1 2">
    <name type="scientific">Massilia cavernae</name>
    <dbReference type="NCBI Taxonomy" id="2320864"/>
    <lineage>
        <taxon>Bacteria</taxon>
        <taxon>Pseudomonadati</taxon>
        <taxon>Pseudomonadota</taxon>
        <taxon>Betaproteobacteria</taxon>
        <taxon>Burkholderiales</taxon>
        <taxon>Oxalobacteraceae</taxon>
        <taxon>Telluria group</taxon>
        <taxon>Massilia</taxon>
    </lineage>
</organism>
<dbReference type="GO" id="GO:0003677">
    <property type="term" value="F:DNA binding"/>
    <property type="evidence" value="ECO:0007669"/>
    <property type="project" value="InterPro"/>
</dbReference>
<dbReference type="GO" id="GO:0006313">
    <property type="term" value="P:DNA transposition"/>
    <property type="evidence" value="ECO:0007669"/>
    <property type="project" value="InterPro"/>
</dbReference>
<dbReference type="AlphaFoldDB" id="A0A418XXV9"/>
<dbReference type="InterPro" id="IPR009057">
    <property type="entry name" value="Homeodomain-like_sf"/>
</dbReference>
<evidence type="ECO:0000313" key="2">
    <source>
        <dbReference type="Proteomes" id="UP000284006"/>
    </source>
</evidence>
<accession>A0A418XXV9</accession>
<keyword evidence="2" id="KW-1185">Reference proteome</keyword>
<sequence>MRAATTASIRWSSSAPLVALSLEPGASVARIAREHGVNAIQVFSWRRLYQQGRLGAPALSATMACCRWCWRQQCRLRATPPSMPTVLLCWKWVRSACASRGSPMRPRWRKFWIGCCDDRPARRH</sequence>
<evidence type="ECO:0008006" key="3">
    <source>
        <dbReference type="Google" id="ProtNLM"/>
    </source>
</evidence>
<gene>
    <name evidence="1" type="ORF">D3872_10245</name>
</gene>
<evidence type="ECO:0000313" key="1">
    <source>
        <dbReference type="EMBL" id="RJG17752.1"/>
    </source>
</evidence>
<reference evidence="1 2" key="1">
    <citation type="submission" date="2018-09" db="EMBL/GenBank/DDBJ databases">
        <authorList>
            <person name="Zhu H."/>
        </authorList>
    </citation>
    <scope>NUCLEOTIDE SEQUENCE [LARGE SCALE GENOMIC DNA]</scope>
    <source>
        <strain evidence="1 2">K1S02-61</strain>
    </source>
</reference>
<dbReference type="GO" id="GO:0004803">
    <property type="term" value="F:transposase activity"/>
    <property type="evidence" value="ECO:0007669"/>
    <property type="project" value="InterPro"/>
</dbReference>
<dbReference type="EMBL" id="QYUP01000095">
    <property type="protein sequence ID" value="RJG17752.1"/>
    <property type="molecule type" value="Genomic_DNA"/>
</dbReference>
<dbReference type="OrthoDB" id="9774685at2"/>
<proteinExistence type="predicted"/>
<dbReference type="InterPro" id="IPR002514">
    <property type="entry name" value="Transposase_8"/>
</dbReference>
<comment type="caution">
    <text evidence="1">The sequence shown here is derived from an EMBL/GenBank/DDBJ whole genome shotgun (WGS) entry which is preliminary data.</text>
</comment>
<dbReference type="SUPFAM" id="SSF46689">
    <property type="entry name" value="Homeodomain-like"/>
    <property type="match status" value="1"/>
</dbReference>
<protein>
    <recommendedName>
        <fullName evidence="3">Transposase</fullName>
    </recommendedName>
</protein>
<dbReference type="Pfam" id="PF01527">
    <property type="entry name" value="HTH_Tnp_1"/>
    <property type="match status" value="1"/>
</dbReference>